<keyword evidence="1 5" id="KW-0378">Hydrolase</keyword>
<dbReference type="PANTHER" id="PTHR43283:SF11">
    <property type="entry name" value="BETA-LACTAMASE-RELATED DOMAIN-CONTAINING PROTEIN"/>
    <property type="match status" value="1"/>
</dbReference>
<evidence type="ECO:0000256" key="3">
    <source>
        <dbReference type="SAM" id="SignalP"/>
    </source>
</evidence>
<feature type="signal peptide" evidence="3">
    <location>
        <begin position="1"/>
        <end position="34"/>
    </location>
</feature>
<dbReference type="EMBL" id="BAAATA010000034">
    <property type="protein sequence ID" value="GAA2503807.1"/>
    <property type="molecule type" value="Genomic_DNA"/>
</dbReference>
<feature type="chain" id="PRO_5046451527" evidence="3">
    <location>
        <begin position="35"/>
        <end position="619"/>
    </location>
</feature>
<evidence type="ECO:0000256" key="2">
    <source>
        <dbReference type="SAM" id="MobiDB-lite"/>
    </source>
</evidence>
<dbReference type="RefSeq" id="WP_344385122.1">
    <property type="nucleotide sequence ID" value="NZ_BAAATA010000034.1"/>
</dbReference>
<dbReference type="InterPro" id="IPR050789">
    <property type="entry name" value="Diverse_Enzym_Activities"/>
</dbReference>
<dbReference type="Pfam" id="PF20773">
    <property type="entry name" value="InhA-like_MAM"/>
    <property type="match status" value="1"/>
</dbReference>
<dbReference type="Pfam" id="PF00144">
    <property type="entry name" value="Beta-lactamase"/>
    <property type="match status" value="1"/>
</dbReference>
<gene>
    <name evidence="5" type="ORF">GCM10010406_45500</name>
</gene>
<dbReference type="PANTHER" id="PTHR43283">
    <property type="entry name" value="BETA-LACTAMASE-RELATED"/>
    <property type="match status" value="1"/>
</dbReference>
<dbReference type="InterPro" id="IPR001466">
    <property type="entry name" value="Beta-lactam-related"/>
</dbReference>
<proteinExistence type="predicted"/>
<keyword evidence="3" id="KW-0732">Signal</keyword>
<dbReference type="Proteomes" id="UP001501358">
    <property type="component" value="Unassembled WGS sequence"/>
</dbReference>
<evidence type="ECO:0000313" key="5">
    <source>
        <dbReference type="EMBL" id="GAA2503807.1"/>
    </source>
</evidence>
<evidence type="ECO:0000313" key="6">
    <source>
        <dbReference type="Proteomes" id="UP001501358"/>
    </source>
</evidence>
<keyword evidence="6" id="KW-1185">Reference proteome</keyword>
<reference evidence="5 6" key="1">
    <citation type="journal article" date="2019" name="Int. J. Syst. Evol. Microbiol.">
        <title>The Global Catalogue of Microorganisms (GCM) 10K type strain sequencing project: providing services to taxonomists for standard genome sequencing and annotation.</title>
        <authorList>
            <consortium name="The Broad Institute Genomics Platform"/>
            <consortium name="The Broad Institute Genome Sequencing Center for Infectious Disease"/>
            <person name="Wu L."/>
            <person name="Ma J."/>
        </authorList>
    </citation>
    <scope>NUCLEOTIDE SEQUENCE [LARGE SCALE GENOMIC DNA]</scope>
    <source>
        <strain evidence="5 6">JCM 6307</strain>
    </source>
</reference>
<feature type="domain" description="Beta-lactamase-related" evidence="4">
    <location>
        <begin position="113"/>
        <end position="447"/>
    </location>
</feature>
<feature type="region of interest" description="Disordered" evidence="2">
    <location>
        <begin position="32"/>
        <end position="66"/>
    </location>
</feature>
<evidence type="ECO:0000256" key="1">
    <source>
        <dbReference type="ARBA" id="ARBA00022801"/>
    </source>
</evidence>
<comment type="caution">
    <text evidence="5">The sequence shown here is derived from an EMBL/GenBank/DDBJ whole genome shotgun (WGS) entry which is preliminary data.</text>
</comment>
<evidence type="ECO:0000259" key="4">
    <source>
        <dbReference type="Pfam" id="PF00144"/>
    </source>
</evidence>
<sequence length="619" mass="64319">MGVPGVPRRSARMLVPVIAGALLAAGPWGSPAGAAPAGADPAPAAASPALSGVADDPGGPPVVDGGDLRFPRTARVLRTGSPAEAGLLAGPVSRIGPDVAAGLAPSSGRPLYAGAVVLAARDGVVVEESAVGHALRYADSAPTELPADQQVAMRTDSVFDLASVSKLFTSLVAVRLAQDGRLDLDAPVASRLPAFAAQGKEDVTARQLLTHTSGLPAWLPLWRDWPTPGERIAAVYAVKPVAAPGERYLYSDLNMITLGELAEEVTGKPLDTLVADLVTGPLGMEDTGYNPPAAKLHRTVATEYQSAATTGRGMVRGSVHDENAWSLGGVAGHAGVFSTARDLAVLCQALLNGGEYGGRRILSEDSVRLLFTDFNGAFPADGHGLGFELEQWWYMDAMSSPVTAGHTGYTGTSLVIDPLSRTFAILLTNRVHPSRDWGGINPVRRAVARDLALAVPVRPERGPTSWYSGTGPDRDAVLTLPLDGGDGGTPAGQGSALAFSLWYDTALDRVPDTASVESSADGGRTWSPLPLSLRAGGHRWTDDDGTLSGPGGRRWLDARADLPAGTTHVRWRYTTDGLYEGRGVYVDAVRVHGGGLHLDGERPAGAAAFRPDGWAPSTG</sequence>
<accession>A0ABN3MKS3</accession>
<name>A0ABN3MKS3_9ACTN</name>
<organism evidence="5 6">
    <name type="scientific">Streptomyces thermolineatus</name>
    <dbReference type="NCBI Taxonomy" id="44033"/>
    <lineage>
        <taxon>Bacteria</taxon>
        <taxon>Bacillati</taxon>
        <taxon>Actinomycetota</taxon>
        <taxon>Actinomycetes</taxon>
        <taxon>Kitasatosporales</taxon>
        <taxon>Streptomycetaceae</taxon>
        <taxon>Streptomyces</taxon>
    </lineage>
</organism>
<feature type="compositionally biased region" description="Low complexity" evidence="2">
    <location>
        <begin position="32"/>
        <end position="65"/>
    </location>
</feature>
<dbReference type="InterPro" id="IPR012338">
    <property type="entry name" value="Beta-lactam/transpept-like"/>
</dbReference>
<protein>
    <submittedName>
        <fullName evidence="5">Serine hydrolase domain-containing protein</fullName>
    </submittedName>
</protein>
<dbReference type="Gene3D" id="3.40.710.10">
    <property type="entry name" value="DD-peptidase/beta-lactamase superfamily"/>
    <property type="match status" value="1"/>
</dbReference>
<dbReference type="SUPFAM" id="SSF56601">
    <property type="entry name" value="beta-lactamase/transpeptidase-like"/>
    <property type="match status" value="1"/>
</dbReference>
<dbReference type="GO" id="GO:0016787">
    <property type="term" value="F:hydrolase activity"/>
    <property type="evidence" value="ECO:0007669"/>
    <property type="project" value="UniProtKB-KW"/>
</dbReference>